<dbReference type="GO" id="GO:1902387">
    <property type="term" value="F:ceramide 1-phosphate binding"/>
    <property type="evidence" value="ECO:0007669"/>
    <property type="project" value="TreeGrafter"/>
</dbReference>
<feature type="compositionally biased region" description="Low complexity" evidence="8">
    <location>
        <begin position="19"/>
        <end position="39"/>
    </location>
</feature>
<feature type="region of interest" description="Disordered" evidence="8">
    <location>
        <begin position="1"/>
        <end position="68"/>
    </location>
</feature>
<dbReference type="Proteomes" id="UP000694419">
    <property type="component" value="Unplaced"/>
</dbReference>
<evidence type="ECO:0000256" key="2">
    <source>
        <dbReference type="ARBA" id="ARBA00007148"/>
    </source>
</evidence>
<proteinExistence type="inferred from homology"/>
<evidence type="ECO:0000259" key="9">
    <source>
        <dbReference type="Pfam" id="PF08718"/>
    </source>
</evidence>
<evidence type="ECO:0000256" key="7">
    <source>
        <dbReference type="ARBA" id="ARBA00037246"/>
    </source>
</evidence>
<dbReference type="PANTHER" id="PTHR10219:SF97">
    <property type="entry name" value="GLYCOLIPID TRANSFER PROTEIN"/>
    <property type="match status" value="1"/>
</dbReference>
<dbReference type="InterPro" id="IPR036497">
    <property type="entry name" value="GLTP_sf"/>
</dbReference>
<evidence type="ECO:0000313" key="10">
    <source>
        <dbReference type="Ensembl" id="ENSCPGP00000013158.1"/>
    </source>
</evidence>
<evidence type="ECO:0000256" key="6">
    <source>
        <dbReference type="ARBA" id="ARBA00023055"/>
    </source>
</evidence>
<dbReference type="Gene3D" id="1.10.3520.10">
    <property type="entry name" value="Glycolipid transfer protein"/>
    <property type="match status" value="1"/>
</dbReference>
<accession>A0A8C3JVQ6</accession>
<dbReference type="Pfam" id="PF08718">
    <property type="entry name" value="GLTP"/>
    <property type="match status" value="1"/>
</dbReference>
<protein>
    <submittedName>
        <fullName evidence="10">Glycolipid transfer protein</fullName>
    </submittedName>
</protein>
<keyword evidence="6" id="KW-0445">Lipid transport</keyword>
<dbReference type="GO" id="GO:1902388">
    <property type="term" value="F:ceramide 1-phosphate transfer activity"/>
    <property type="evidence" value="ECO:0007669"/>
    <property type="project" value="TreeGrafter"/>
</dbReference>
<comment type="subcellular location">
    <subcellularLocation>
        <location evidence="1">Cytoplasm</location>
    </subcellularLocation>
</comment>
<dbReference type="Ensembl" id="ENSCPGT00000014425.1">
    <property type="protein sequence ID" value="ENSCPGP00000013158.1"/>
    <property type="gene ID" value="ENSCPGG00000009332.1"/>
</dbReference>
<evidence type="ECO:0000256" key="3">
    <source>
        <dbReference type="ARBA" id="ARBA00022448"/>
    </source>
</evidence>
<dbReference type="SUPFAM" id="SSF110004">
    <property type="entry name" value="Glycolipid transfer protein, GLTP"/>
    <property type="match status" value="1"/>
</dbReference>
<name>A0A8C3JVQ6_9CHAR</name>
<comment type="similarity">
    <text evidence="2">Belongs to the GLTP family.</text>
</comment>
<keyword evidence="4" id="KW-0963">Cytoplasm</keyword>
<evidence type="ECO:0000256" key="5">
    <source>
        <dbReference type="ARBA" id="ARBA00022737"/>
    </source>
</evidence>
<feature type="compositionally biased region" description="Gly residues" evidence="8">
    <location>
        <begin position="40"/>
        <end position="53"/>
    </location>
</feature>
<feature type="domain" description="Glycolipid transfer protein" evidence="9">
    <location>
        <begin position="283"/>
        <end position="352"/>
    </location>
</feature>
<evidence type="ECO:0000256" key="8">
    <source>
        <dbReference type="SAM" id="MobiDB-lite"/>
    </source>
</evidence>
<reference evidence="10" key="2">
    <citation type="submission" date="2025-09" db="UniProtKB">
        <authorList>
            <consortium name="Ensembl"/>
        </authorList>
    </citation>
    <scope>IDENTIFICATION</scope>
</reference>
<reference evidence="10" key="1">
    <citation type="submission" date="2025-08" db="UniProtKB">
        <authorList>
            <consortium name="Ensembl"/>
        </authorList>
    </citation>
    <scope>IDENTIFICATION</scope>
</reference>
<sequence>GGAPPLVGAAGVGRGGSALPGRAAEPVAGAAAGPVRSGAGRAGPGRAGQGHGAAAGARIQAAAGRQAGRNVALPGGRSAPAAFLRLPGDSHRLLAGQSRPDWKYQENPGGLRLQPRQVQNAAEHPGGGEGDARLGLAQDGRDAGADVVEKVTQRRRGAAPGTWGPPGTPAGVSLSWIWPEQCGVHEQKGRGAGLSPARGCAAGAGGFGGLLRAVSQHVSQHSTPSNAGWSLFGLEQHGVHEQECRGAEISLGLGGFGGPRLKGCLAGGWESASPSPPDHLRSSHRGLKFMLVLLQSISDGERDEEHPNLICVNALKAYEIALKKYHGWMLQKLFMGSVYALPYKSDLLKALEKGKEVKEEESIEKIHQFLSRVTPILDAIYEMYTKMNAELSYKA</sequence>
<dbReference type="InterPro" id="IPR014830">
    <property type="entry name" value="Glycolipid_transfer_prot_dom"/>
</dbReference>
<dbReference type="GO" id="GO:0005829">
    <property type="term" value="C:cytosol"/>
    <property type="evidence" value="ECO:0007669"/>
    <property type="project" value="TreeGrafter"/>
</dbReference>
<dbReference type="PANTHER" id="PTHR10219">
    <property type="entry name" value="GLYCOLIPID TRANSFER PROTEIN-RELATED"/>
    <property type="match status" value="1"/>
</dbReference>
<evidence type="ECO:0000256" key="4">
    <source>
        <dbReference type="ARBA" id="ARBA00022490"/>
    </source>
</evidence>
<feature type="compositionally biased region" description="Low complexity" evidence="8">
    <location>
        <begin position="54"/>
        <end position="68"/>
    </location>
</feature>
<keyword evidence="3" id="KW-0813">Transport</keyword>
<comment type="function">
    <text evidence="7">Accelerates the intermembrane transfer of various glycolipids. Catalyzes the transfer of various glycosphingolipids between membranes but does not catalyze the transfer of phospholipids. May be involved in the intracellular translocation of glucosylceramides.</text>
</comment>
<dbReference type="AlphaFoldDB" id="A0A8C3JVQ6"/>
<evidence type="ECO:0000313" key="11">
    <source>
        <dbReference type="Proteomes" id="UP000694419"/>
    </source>
</evidence>
<evidence type="ECO:0000256" key="1">
    <source>
        <dbReference type="ARBA" id="ARBA00004496"/>
    </source>
</evidence>
<organism evidence="10 11">
    <name type="scientific">Calidris pygmaea</name>
    <name type="common">Spoon-billed sandpiper</name>
    <dbReference type="NCBI Taxonomy" id="425635"/>
    <lineage>
        <taxon>Eukaryota</taxon>
        <taxon>Metazoa</taxon>
        <taxon>Chordata</taxon>
        <taxon>Craniata</taxon>
        <taxon>Vertebrata</taxon>
        <taxon>Euteleostomi</taxon>
        <taxon>Archelosauria</taxon>
        <taxon>Archosauria</taxon>
        <taxon>Dinosauria</taxon>
        <taxon>Saurischia</taxon>
        <taxon>Theropoda</taxon>
        <taxon>Coelurosauria</taxon>
        <taxon>Aves</taxon>
        <taxon>Neognathae</taxon>
        <taxon>Neoaves</taxon>
        <taxon>Charadriiformes</taxon>
        <taxon>Scolopacidae</taxon>
        <taxon>Calidris</taxon>
    </lineage>
</organism>
<dbReference type="GO" id="GO:0016020">
    <property type="term" value="C:membrane"/>
    <property type="evidence" value="ECO:0007669"/>
    <property type="project" value="TreeGrafter"/>
</dbReference>
<keyword evidence="5" id="KW-0677">Repeat</keyword>
<keyword evidence="11" id="KW-1185">Reference proteome</keyword>